<dbReference type="InParanoid" id="E4UWC2"/>
<name>E4UWC2_ARTGP</name>
<dbReference type="RefSeq" id="XP_003172928.1">
    <property type="nucleotide sequence ID" value="XM_003172880.1"/>
</dbReference>
<dbReference type="AlphaFoldDB" id="E4UWC2"/>
<dbReference type="GeneID" id="10028204"/>
<dbReference type="Proteomes" id="UP000002669">
    <property type="component" value="Unassembled WGS sequence"/>
</dbReference>
<protein>
    <submittedName>
        <fullName evidence="2">Uncharacterized protein</fullName>
    </submittedName>
</protein>
<dbReference type="HOGENOM" id="CLU_2026156_0_0_1"/>
<accession>E4UWC2</accession>
<organism evidence="3">
    <name type="scientific">Arthroderma gypseum (strain ATCC MYA-4604 / CBS 118893)</name>
    <name type="common">Microsporum gypseum</name>
    <dbReference type="NCBI Taxonomy" id="535722"/>
    <lineage>
        <taxon>Eukaryota</taxon>
        <taxon>Fungi</taxon>
        <taxon>Dikarya</taxon>
        <taxon>Ascomycota</taxon>
        <taxon>Pezizomycotina</taxon>
        <taxon>Eurotiomycetes</taxon>
        <taxon>Eurotiomycetidae</taxon>
        <taxon>Onygenales</taxon>
        <taxon>Arthrodermataceae</taxon>
        <taxon>Nannizzia</taxon>
    </lineage>
</organism>
<reference evidence="3" key="1">
    <citation type="journal article" date="2012" name="MBio">
        <title>Comparative genome analysis of Trichophyton rubrum and related dermatophytes reveals candidate genes involved in infection.</title>
        <authorList>
            <person name="Martinez D.A."/>
            <person name="Oliver B.G."/>
            <person name="Graeser Y."/>
            <person name="Goldberg J.M."/>
            <person name="Li W."/>
            <person name="Martinez-Rossi N.M."/>
            <person name="Monod M."/>
            <person name="Shelest E."/>
            <person name="Barton R.C."/>
            <person name="Birch E."/>
            <person name="Brakhage A.A."/>
            <person name="Chen Z."/>
            <person name="Gurr S.J."/>
            <person name="Heiman D."/>
            <person name="Heitman J."/>
            <person name="Kosti I."/>
            <person name="Rossi A."/>
            <person name="Saif S."/>
            <person name="Samalova M."/>
            <person name="Saunders C.W."/>
            <person name="Shea T."/>
            <person name="Summerbell R.C."/>
            <person name="Xu J."/>
            <person name="Young S."/>
            <person name="Zeng Q."/>
            <person name="Birren B.W."/>
            <person name="Cuomo C.A."/>
            <person name="White T.C."/>
        </authorList>
    </citation>
    <scope>NUCLEOTIDE SEQUENCE [LARGE SCALE GENOMIC DNA]</scope>
    <source>
        <strain evidence="3">ATCC MYA-4604 / CBS 118893</strain>
    </source>
</reference>
<evidence type="ECO:0000313" key="2">
    <source>
        <dbReference type="EMBL" id="EFR02517.1"/>
    </source>
</evidence>
<proteinExistence type="predicted"/>
<dbReference type="eggNOG" id="ENOG502RQ83">
    <property type="taxonomic scope" value="Eukaryota"/>
</dbReference>
<dbReference type="VEuPathDB" id="FungiDB:MGYG_05512"/>
<sequence>MTTPRKHRDRLPIPLPLARHGSGEEPCQGCMLQGATRTKPVPRADNGQTGLPKTSPPSRELVWRASRDLAENGEPRRRADPCLPIPDAVNVSSSCADAGQRLGRPEAFAREPSTSQAARAKT</sequence>
<feature type="region of interest" description="Disordered" evidence="1">
    <location>
        <begin position="1"/>
        <end position="122"/>
    </location>
</feature>
<evidence type="ECO:0000256" key="1">
    <source>
        <dbReference type="SAM" id="MobiDB-lite"/>
    </source>
</evidence>
<keyword evidence="3" id="KW-1185">Reference proteome</keyword>
<dbReference type="EMBL" id="DS989825">
    <property type="protein sequence ID" value="EFR02517.1"/>
    <property type="molecule type" value="Genomic_DNA"/>
</dbReference>
<feature type="compositionally biased region" description="Polar residues" evidence="1">
    <location>
        <begin position="112"/>
        <end position="122"/>
    </location>
</feature>
<evidence type="ECO:0000313" key="3">
    <source>
        <dbReference type="Proteomes" id="UP000002669"/>
    </source>
</evidence>
<gene>
    <name evidence="2" type="ORF">MGYG_05512</name>
</gene>
<feature type="compositionally biased region" description="Basic and acidic residues" evidence="1">
    <location>
        <begin position="61"/>
        <end position="80"/>
    </location>
</feature>